<evidence type="ECO:0000259" key="1">
    <source>
        <dbReference type="Pfam" id="PF13173"/>
    </source>
</evidence>
<dbReference type="Pfam" id="PF13635">
    <property type="entry name" value="DUF4143"/>
    <property type="match status" value="1"/>
</dbReference>
<dbReference type="EMBL" id="VSSQ01036772">
    <property type="protein sequence ID" value="MPM89327.1"/>
    <property type="molecule type" value="Genomic_DNA"/>
</dbReference>
<dbReference type="AlphaFoldDB" id="A0A645DJ88"/>
<dbReference type="PANTHER" id="PTHR43566">
    <property type="entry name" value="CONSERVED PROTEIN"/>
    <property type="match status" value="1"/>
</dbReference>
<name>A0A645DJ88_9ZZZZ</name>
<dbReference type="InterPro" id="IPR041682">
    <property type="entry name" value="AAA_14"/>
</dbReference>
<dbReference type="Pfam" id="PF13173">
    <property type="entry name" value="AAA_14"/>
    <property type="match status" value="1"/>
</dbReference>
<dbReference type="InterPro" id="IPR027417">
    <property type="entry name" value="P-loop_NTPase"/>
</dbReference>
<feature type="domain" description="DUF4143" evidence="2">
    <location>
        <begin position="164"/>
        <end position="322"/>
    </location>
</feature>
<proteinExistence type="predicted"/>
<evidence type="ECO:0000259" key="2">
    <source>
        <dbReference type="Pfam" id="PF13635"/>
    </source>
</evidence>
<dbReference type="InterPro" id="IPR025420">
    <property type="entry name" value="DUF4143"/>
</dbReference>
<accession>A0A645DJ88</accession>
<protein>
    <recommendedName>
        <fullName evidence="4">AAA+ ATPase domain-containing protein</fullName>
    </recommendedName>
</protein>
<gene>
    <name evidence="3" type="ORF">SDC9_136436</name>
</gene>
<evidence type="ECO:0008006" key="4">
    <source>
        <dbReference type="Google" id="ProtNLM"/>
    </source>
</evidence>
<sequence>MATKMPIISITGPRQSGKTTLARMCFPEYSYVNLESPDVYEAAVSDPRLFLSQFPRGVIIDEVQRFPALFSYIQTMSDERNRPGEYVLTGSQNFLLSEKISQSLAGRVFVTHLLPLSISELRSTDEVKSSDLEATLFRGFYPRIHQMDIEPELFFPSYIQTYIERDVRQIVNVTNLFLFQKFLRIAAGRVGQLLNYNNIANEVGVDLKTIKSWFSILETSFIVFFLQPHHRNFSKRILKTPKLYFYDTGLACSLLGIRKKEELSAHWAKGALFENMIIADLTKEYLNRCITPPIYFWRDSSGNEVDCLIDSGDKIQCVEIKSATTISSDFFKGLDFYRRLNTEAEPILIYGGDTNGVRKNGKILAWNNSGELTSLN</sequence>
<dbReference type="SUPFAM" id="SSF52540">
    <property type="entry name" value="P-loop containing nucleoside triphosphate hydrolases"/>
    <property type="match status" value="1"/>
</dbReference>
<comment type="caution">
    <text evidence="3">The sequence shown here is derived from an EMBL/GenBank/DDBJ whole genome shotgun (WGS) entry which is preliminary data.</text>
</comment>
<feature type="domain" description="AAA" evidence="1">
    <location>
        <begin position="6"/>
        <end position="121"/>
    </location>
</feature>
<evidence type="ECO:0000313" key="3">
    <source>
        <dbReference type="EMBL" id="MPM89327.1"/>
    </source>
</evidence>
<organism evidence="3">
    <name type="scientific">bioreactor metagenome</name>
    <dbReference type="NCBI Taxonomy" id="1076179"/>
    <lineage>
        <taxon>unclassified sequences</taxon>
        <taxon>metagenomes</taxon>
        <taxon>ecological metagenomes</taxon>
    </lineage>
</organism>
<dbReference type="PANTHER" id="PTHR43566:SF2">
    <property type="entry name" value="DUF4143 DOMAIN-CONTAINING PROTEIN"/>
    <property type="match status" value="1"/>
</dbReference>
<reference evidence="3" key="1">
    <citation type="submission" date="2019-08" db="EMBL/GenBank/DDBJ databases">
        <authorList>
            <person name="Kucharzyk K."/>
            <person name="Murdoch R.W."/>
            <person name="Higgins S."/>
            <person name="Loffler F."/>
        </authorList>
    </citation>
    <scope>NUCLEOTIDE SEQUENCE</scope>
</reference>